<keyword evidence="3" id="KW-0378">Hydrolase</keyword>
<organism evidence="3 4">
    <name type="scientific">Alteriqipengyuania halimionae</name>
    <dbReference type="NCBI Taxonomy" id="1926630"/>
    <lineage>
        <taxon>Bacteria</taxon>
        <taxon>Pseudomonadati</taxon>
        <taxon>Pseudomonadota</taxon>
        <taxon>Alphaproteobacteria</taxon>
        <taxon>Sphingomonadales</taxon>
        <taxon>Erythrobacteraceae</taxon>
        <taxon>Alteriqipengyuania</taxon>
    </lineage>
</organism>
<evidence type="ECO:0000313" key="3">
    <source>
        <dbReference type="EMBL" id="MXP09388.1"/>
    </source>
</evidence>
<accession>A0A6I4U0I3</accession>
<dbReference type="InterPro" id="IPR051781">
    <property type="entry name" value="Metallo-dep_Hydrolase"/>
</dbReference>
<dbReference type="OrthoDB" id="8098664at2"/>
<dbReference type="Pfam" id="PF01979">
    <property type="entry name" value="Amidohydro_1"/>
    <property type="match status" value="1"/>
</dbReference>
<dbReference type="RefSeq" id="WP_160616086.1">
    <property type="nucleotide sequence ID" value="NZ_WTYR01000001.1"/>
</dbReference>
<dbReference type="InterPro" id="IPR011059">
    <property type="entry name" value="Metal-dep_hydrolase_composite"/>
</dbReference>
<dbReference type="Gene3D" id="1.20.58.520">
    <property type="entry name" value="Amidohydrolase"/>
    <property type="match status" value="1"/>
</dbReference>
<dbReference type="Gene3D" id="3.40.50.10910">
    <property type="entry name" value="Amidohydrolase"/>
    <property type="match status" value="1"/>
</dbReference>
<dbReference type="SUPFAM" id="SSF51338">
    <property type="entry name" value="Composite domain of metallo-dependent hydrolases"/>
    <property type="match status" value="1"/>
</dbReference>
<dbReference type="PANTHER" id="PTHR43135">
    <property type="entry name" value="ALPHA-D-RIBOSE 1-METHYLPHOSPHONATE 5-TRIPHOSPHATE DIPHOSPHATASE"/>
    <property type="match status" value="1"/>
</dbReference>
<dbReference type="PANTHER" id="PTHR43135:SF3">
    <property type="entry name" value="ALPHA-D-RIBOSE 1-METHYLPHOSPHONATE 5-TRIPHOSPHATE DIPHOSPHATASE"/>
    <property type="match status" value="1"/>
</dbReference>
<proteinExistence type="predicted"/>
<sequence length="476" mass="50784">MFFRPGAYLALAGASVTSLPACTTAADAQIARLTVSEEQRPFVTVDEAKIAIVGASLIDGSGSASRDDQTILMENGKIVWVGETADAPIDGHRRIDGRGATVIPGIVGMHDHLHRPGTPFTAFSSTRLWLAGGVTTVQTAGAAQAERELGLARAIDEDGALGPEIFPSAPYVTGPGGNGPMNKSTSEKEARAFVREWAAKGVSWFKLYRHTEPSIASAIIDEAHRLGLRTTGHLCSISYGEAAEMGIDRVEHGLNAMADFVQGRSEGECLSNRAAIDALEMDDRRLIALVDTLVRNDVVVGSTLPIIESGYPARFHIDARILDALSPEQRARAEAAREAGRSITDEERKRTERYTKIVAFERLFAQRGGTLVTGPDPGRHIVPGYGNQRAAELLYEAGFTMPEVIRIMTANGAETLGAGHRIGRIAVGYEADIVLLEGNLAKDASAINRPHIVFSNGLGYDPTALARAASGQVGIR</sequence>
<evidence type="ECO:0000259" key="2">
    <source>
        <dbReference type="Pfam" id="PF01979"/>
    </source>
</evidence>
<gene>
    <name evidence="3" type="ORF">GRI68_04275</name>
</gene>
<dbReference type="EMBL" id="WTYR01000001">
    <property type="protein sequence ID" value="MXP09388.1"/>
    <property type="molecule type" value="Genomic_DNA"/>
</dbReference>
<evidence type="ECO:0000256" key="1">
    <source>
        <dbReference type="SAM" id="MobiDB-lite"/>
    </source>
</evidence>
<dbReference type="GO" id="GO:0016810">
    <property type="term" value="F:hydrolase activity, acting on carbon-nitrogen (but not peptide) bonds"/>
    <property type="evidence" value="ECO:0007669"/>
    <property type="project" value="InterPro"/>
</dbReference>
<feature type="region of interest" description="Disordered" evidence="1">
    <location>
        <begin position="166"/>
        <end position="186"/>
    </location>
</feature>
<reference evidence="3 4" key="1">
    <citation type="submission" date="2019-12" db="EMBL/GenBank/DDBJ databases">
        <title>Genomic-based taxomic classification of the family Erythrobacteraceae.</title>
        <authorList>
            <person name="Xu L."/>
        </authorList>
    </citation>
    <scope>NUCLEOTIDE SEQUENCE [LARGE SCALE GENOMIC DNA]</scope>
    <source>
        <strain evidence="3 4">LMG 29519</strain>
    </source>
</reference>
<dbReference type="SUPFAM" id="SSF51556">
    <property type="entry name" value="Metallo-dependent hydrolases"/>
    <property type="match status" value="1"/>
</dbReference>
<dbReference type="Gene3D" id="2.30.40.10">
    <property type="entry name" value="Urease, subunit C, domain 1"/>
    <property type="match status" value="2"/>
</dbReference>
<protein>
    <submittedName>
        <fullName evidence="3">Amidohydrolase family protein</fullName>
    </submittedName>
</protein>
<dbReference type="Gene3D" id="3.30.110.90">
    <property type="entry name" value="Amidohydrolase"/>
    <property type="match status" value="2"/>
</dbReference>
<name>A0A6I4U0I3_9SPHN</name>
<dbReference type="AlphaFoldDB" id="A0A6I4U0I3"/>
<keyword evidence="4" id="KW-1185">Reference proteome</keyword>
<dbReference type="Proteomes" id="UP000429229">
    <property type="component" value="Unassembled WGS sequence"/>
</dbReference>
<dbReference type="InterPro" id="IPR006680">
    <property type="entry name" value="Amidohydro-rel"/>
</dbReference>
<comment type="caution">
    <text evidence="3">The sequence shown here is derived from an EMBL/GenBank/DDBJ whole genome shotgun (WGS) entry which is preliminary data.</text>
</comment>
<feature type="domain" description="Amidohydrolase-related" evidence="2">
    <location>
        <begin position="395"/>
        <end position="449"/>
    </location>
</feature>
<evidence type="ECO:0000313" key="4">
    <source>
        <dbReference type="Proteomes" id="UP000429229"/>
    </source>
</evidence>
<dbReference type="InterPro" id="IPR032466">
    <property type="entry name" value="Metal_Hydrolase"/>
</dbReference>